<evidence type="ECO:0000313" key="1">
    <source>
        <dbReference type="EMBL" id="GLC48462.1"/>
    </source>
</evidence>
<dbReference type="EMBL" id="BRXU01000001">
    <property type="protein sequence ID" value="GLC48462.1"/>
    <property type="molecule type" value="Genomic_DNA"/>
</dbReference>
<sequence length="197" mass="22091">MFLDQHPSDRTEDDLVRVDRELQLRKALDHVHNLRSKVADALSDALHSELAKAVPEELKGLVDGCSGFKDITRLFATFPKDAAVRERLDQAAERFCAAHNMAFGFWGQSSELDKLSDNRNHVLPYKVADSAAALSSDGVDEVFPEFEPADAIIDALAKYAAMHGDRLDAEAEEEQQFALRAKEELKKLRVKSRQDKQ</sequence>
<name>A0A9W6EX95_9CHLO</name>
<keyword evidence="2" id="KW-1185">Reference proteome</keyword>
<accession>A0A9W6EX95</accession>
<protein>
    <submittedName>
        <fullName evidence="1">Uncharacterized protein</fullName>
    </submittedName>
</protein>
<proteinExistence type="predicted"/>
<dbReference type="AlphaFoldDB" id="A0A9W6EX95"/>
<evidence type="ECO:0000313" key="2">
    <source>
        <dbReference type="Proteomes" id="UP001165080"/>
    </source>
</evidence>
<organism evidence="1 2">
    <name type="scientific">Pleodorina starrii</name>
    <dbReference type="NCBI Taxonomy" id="330485"/>
    <lineage>
        <taxon>Eukaryota</taxon>
        <taxon>Viridiplantae</taxon>
        <taxon>Chlorophyta</taxon>
        <taxon>core chlorophytes</taxon>
        <taxon>Chlorophyceae</taxon>
        <taxon>CS clade</taxon>
        <taxon>Chlamydomonadales</taxon>
        <taxon>Volvocaceae</taxon>
        <taxon>Pleodorina</taxon>
    </lineage>
</organism>
<reference evidence="1 2" key="1">
    <citation type="journal article" date="2023" name="Commun. Biol.">
        <title>Reorganization of the ancestral sex-determining regions during the evolution of trioecy in Pleodorina starrii.</title>
        <authorList>
            <person name="Takahashi K."/>
            <person name="Suzuki S."/>
            <person name="Kawai-Toyooka H."/>
            <person name="Yamamoto K."/>
            <person name="Hamaji T."/>
            <person name="Ootsuki R."/>
            <person name="Yamaguchi H."/>
            <person name="Kawachi M."/>
            <person name="Higashiyama T."/>
            <person name="Nozaki H."/>
        </authorList>
    </citation>
    <scope>NUCLEOTIDE SEQUENCE [LARGE SCALE GENOMIC DNA]</scope>
    <source>
        <strain evidence="1 2">NIES-4479</strain>
    </source>
</reference>
<dbReference type="Proteomes" id="UP001165080">
    <property type="component" value="Unassembled WGS sequence"/>
</dbReference>
<comment type="caution">
    <text evidence="1">The sequence shown here is derived from an EMBL/GenBank/DDBJ whole genome shotgun (WGS) entry which is preliminary data.</text>
</comment>
<gene>
    <name evidence="1" type="primary">PLEST001010</name>
    <name evidence="1" type="ORF">PLESTB_000100600</name>
</gene>